<accession>A0A834IIX9</accession>
<gene>
    <name evidence="1" type="ORF">GWI33_006533</name>
</gene>
<dbReference type="PANTHER" id="PTHR47326">
    <property type="entry name" value="TRANSPOSABLE ELEMENT TC3 TRANSPOSASE-LIKE PROTEIN"/>
    <property type="match status" value="1"/>
</dbReference>
<reference evidence="1" key="1">
    <citation type="submission" date="2020-08" db="EMBL/GenBank/DDBJ databases">
        <title>Genome sequencing and assembly of the red palm weevil Rhynchophorus ferrugineus.</title>
        <authorList>
            <person name="Dias G.B."/>
            <person name="Bergman C.M."/>
            <person name="Manee M."/>
        </authorList>
    </citation>
    <scope>NUCLEOTIDE SEQUENCE</scope>
    <source>
        <strain evidence="1">AA-2017</strain>
        <tissue evidence="1">Whole larva</tissue>
    </source>
</reference>
<proteinExistence type="predicted"/>
<name>A0A834IIX9_RHYFE</name>
<evidence type="ECO:0000313" key="2">
    <source>
        <dbReference type="Proteomes" id="UP000625711"/>
    </source>
</evidence>
<dbReference type="AlphaFoldDB" id="A0A834IIX9"/>
<dbReference type="Gene3D" id="3.30.420.10">
    <property type="entry name" value="Ribonuclease H-like superfamily/Ribonuclease H"/>
    <property type="match status" value="1"/>
</dbReference>
<comment type="caution">
    <text evidence="1">The sequence shown here is derived from an EMBL/GenBank/DDBJ whole genome shotgun (WGS) entry which is preliminary data.</text>
</comment>
<dbReference type="EMBL" id="JAACXV010000328">
    <property type="protein sequence ID" value="KAF7279967.1"/>
    <property type="molecule type" value="Genomic_DNA"/>
</dbReference>
<evidence type="ECO:0008006" key="3">
    <source>
        <dbReference type="Google" id="ProtNLM"/>
    </source>
</evidence>
<dbReference type="GO" id="GO:0003676">
    <property type="term" value="F:nucleic acid binding"/>
    <property type="evidence" value="ECO:0007669"/>
    <property type="project" value="InterPro"/>
</dbReference>
<dbReference type="OrthoDB" id="7996123at2759"/>
<protein>
    <recommendedName>
        <fullName evidence="3">Transposase</fullName>
    </recommendedName>
</protein>
<organism evidence="1 2">
    <name type="scientific">Rhynchophorus ferrugineus</name>
    <name type="common">Red palm weevil</name>
    <name type="synonym">Curculio ferrugineus</name>
    <dbReference type="NCBI Taxonomy" id="354439"/>
    <lineage>
        <taxon>Eukaryota</taxon>
        <taxon>Metazoa</taxon>
        <taxon>Ecdysozoa</taxon>
        <taxon>Arthropoda</taxon>
        <taxon>Hexapoda</taxon>
        <taxon>Insecta</taxon>
        <taxon>Pterygota</taxon>
        <taxon>Neoptera</taxon>
        <taxon>Endopterygota</taxon>
        <taxon>Coleoptera</taxon>
        <taxon>Polyphaga</taxon>
        <taxon>Cucujiformia</taxon>
        <taxon>Curculionidae</taxon>
        <taxon>Dryophthorinae</taxon>
        <taxon>Rhynchophorus</taxon>
    </lineage>
</organism>
<keyword evidence="2" id="KW-1185">Reference proteome</keyword>
<sequence>MNKYTPEERAEIVTIFIKNNRSIIATQWKLSQTYSNLPMHHKTTIFESALYVSARSLRRILKTDLNIFPYKIQLLQTLLPKDPDQRIECSNAILRLSGEIENFSYKLIMSDETHFLLSDHASKHNSWFWGTQNPQLIHETSLHPLKTSLWCGIHAKNIFGPYFFENDHAVVITDTAERYQDMIRNFLVPEMEVQG</sequence>
<evidence type="ECO:0000313" key="1">
    <source>
        <dbReference type="EMBL" id="KAF7279967.1"/>
    </source>
</evidence>
<dbReference type="Proteomes" id="UP000625711">
    <property type="component" value="Unassembled WGS sequence"/>
</dbReference>
<dbReference type="InterPro" id="IPR036397">
    <property type="entry name" value="RNaseH_sf"/>
</dbReference>
<dbReference type="PANTHER" id="PTHR47326:SF1">
    <property type="entry name" value="HTH PSQ-TYPE DOMAIN-CONTAINING PROTEIN"/>
    <property type="match status" value="1"/>
</dbReference>